<evidence type="ECO:0000256" key="13">
    <source>
        <dbReference type="ARBA" id="ARBA00033093"/>
    </source>
</evidence>
<dbReference type="RefSeq" id="WP_056977252.1">
    <property type="nucleotide sequence ID" value="NZ_AYYP01000063.1"/>
</dbReference>
<keyword evidence="10 15" id="KW-0067">ATP-binding</keyword>
<dbReference type="UniPathway" id="UPA00074">
    <property type="reaction ID" value="UER00129"/>
</dbReference>
<dbReference type="Proteomes" id="UP000051008">
    <property type="component" value="Unassembled WGS sequence"/>
</dbReference>
<comment type="caution">
    <text evidence="18">The sequence shown here is derived from an EMBL/GenBank/DDBJ whole genome shotgun (WGS) entry which is preliminary data.</text>
</comment>
<dbReference type="GO" id="GO:0005524">
    <property type="term" value="F:ATP binding"/>
    <property type="evidence" value="ECO:0007669"/>
    <property type="project" value="UniProtKB-KW"/>
</dbReference>
<comment type="similarity">
    <text evidence="3 15">Belongs to the AIR synthase family.</text>
</comment>
<evidence type="ECO:0000259" key="17">
    <source>
        <dbReference type="Pfam" id="PF02769"/>
    </source>
</evidence>
<evidence type="ECO:0000256" key="11">
    <source>
        <dbReference type="ARBA" id="ARBA00031908"/>
    </source>
</evidence>
<dbReference type="FunFam" id="3.90.650.10:FF:000011">
    <property type="entry name" value="Phosphoribosylformylglycinamidine cyclo-ligase"/>
    <property type="match status" value="1"/>
</dbReference>
<evidence type="ECO:0000256" key="14">
    <source>
        <dbReference type="ARBA" id="ARBA00049057"/>
    </source>
</evidence>
<evidence type="ECO:0000256" key="9">
    <source>
        <dbReference type="ARBA" id="ARBA00022755"/>
    </source>
</evidence>
<dbReference type="PANTHER" id="PTHR10520">
    <property type="entry name" value="TRIFUNCTIONAL PURINE BIOSYNTHETIC PROTEIN ADENOSINE-3-RELATED"/>
    <property type="match status" value="1"/>
</dbReference>
<name>A0A0R2AJZ9_9LACO</name>
<dbReference type="SUPFAM" id="SSF55326">
    <property type="entry name" value="PurM N-terminal domain-like"/>
    <property type="match status" value="1"/>
</dbReference>
<dbReference type="InterPro" id="IPR036921">
    <property type="entry name" value="PurM-like_N_sf"/>
</dbReference>
<dbReference type="HAMAP" id="MF_00741">
    <property type="entry name" value="AIRS"/>
    <property type="match status" value="1"/>
</dbReference>
<evidence type="ECO:0000256" key="5">
    <source>
        <dbReference type="ARBA" id="ARBA00020367"/>
    </source>
</evidence>
<dbReference type="GO" id="GO:0005829">
    <property type="term" value="C:cytosol"/>
    <property type="evidence" value="ECO:0007669"/>
    <property type="project" value="TreeGrafter"/>
</dbReference>
<evidence type="ECO:0000256" key="7">
    <source>
        <dbReference type="ARBA" id="ARBA00022598"/>
    </source>
</evidence>
<dbReference type="EC" id="6.3.3.1" evidence="4 15"/>
<comment type="catalytic activity">
    <reaction evidence="14 15">
        <text>2-formamido-N(1)-(5-O-phospho-beta-D-ribosyl)acetamidine + ATP = 5-amino-1-(5-phospho-beta-D-ribosyl)imidazole + ADP + phosphate + H(+)</text>
        <dbReference type="Rhea" id="RHEA:23032"/>
        <dbReference type="ChEBI" id="CHEBI:15378"/>
        <dbReference type="ChEBI" id="CHEBI:30616"/>
        <dbReference type="ChEBI" id="CHEBI:43474"/>
        <dbReference type="ChEBI" id="CHEBI:137981"/>
        <dbReference type="ChEBI" id="CHEBI:147287"/>
        <dbReference type="ChEBI" id="CHEBI:456216"/>
        <dbReference type="EC" id="6.3.3.1"/>
    </reaction>
</comment>
<feature type="domain" description="PurM-like N-terminal" evidence="16">
    <location>
        <begin position="55"/>
        <end position="159"/>
    </location>
</feature>
<dbReference type="FunFam" id="3.30.1330.10:FF:000001">
    <property type="entry name" value="Phosphoribosylformylglycinamidine cyclo-ligase"/>
    <property type="match status" value="1"/>
</dbReference>
<dbReference type="InterPro" id="IPR010918">
    <property type="entry name" value="PurM-like_C_dom"/>
</dbReference>
<dbReference type="InterPro" id="IPR004733">
    <property type="entry name" value="PurM_cligase"/>
</dbReference>
<evidence type="ECO:0000256" key="8">
    <source>
        <dbReference type="ARBA" id="ARBA00022741"/>
    </source>
</evidence>
<dbReference type="CDD" id="cd02196">
    <property type="entry name" value="PurM"/>
    <property type="match status" value="1"/>
</dbReference>
<evidence type="ECO:0000256" key="3">
    <source>
        <dbReference type="ARBA" id="ARBA00010280"/>
    </source>
</evidence>
<keyword evidence="9 15" id="KW-0658">Purine biosynthesis</keyword>
<reference evidence="18 19" key="1">
    <citation type="journal article" date="2015" name="Genome Announc.">
        <title>Expanding the biotechnology potential of lactobacilli through comparative genomics of 213 strains and associated genera.</title>
        <authorList>
            <person name="Sun Z."/>
            <person name="Harris H.M."/>
            <person name="McCann A."/>
            <person name="Guo C."/>
            <person name="Argimon S."/>
            <person name="Zhang W."/>
            <person name="Yang X."/>
            <person name="Jeffery I.B."/>
            <person name="Cooney J.C."/>
            <person name="Kagawa T.F."/>
            <person name="Liu W."/>
            <person name="Song Y."/>
            <person name="Salvetti E."/>
            <person name="Wrobel A."/>
            <person name="Rasinkangas P."/>
            <person name="Parkhill J."/>
            <person name="Rea M.C."/>
            <person name="O'Sullivan O."/>
            <person name="Ritari J."/>
            <person name="Douillard F.P."/>
            <person name="Paul Ross R."/>
            <person name="Yang R."/>
            <person name="Briner A.E."/>
            <person name="Felis G.E."/>
            <person name="de Vos W.M."/>
            <person name="Barrangou R."/>
            <person name="Klaenhammer T.R."/>
            <person name="Caufield P.W."/>
            <person name="Cui Y."/>
            <person name="Zhang H."/>
            <person name="O'Toole P.W."/>
        </authorList>
    </citation>
    <scope>NUCLEOTIDE SEQUENCE [LARGE SCALE GENOMIC DNA]</scope>
    <source>
        <strain evidence="18 19">DSM 20509</strain>
    </source>
</reference>
<keyword evidence="8 15" id="KW-0547">Nucleotide-binding</keyword>
<proteinExistence type="inferred from homology"/>
<keyword evidence="6 15" id="KW-0963">Cytoplasm</keyword>
<dbReference type="OrthoDB" id="9802507at2"/>
<dbReference type="PANTHER" id="PTHR10520:SF12">
    <property type="entry name" value="TRIFUNCTIONAL PURINE BIOSYNTHETIC PROTEIN ADENOSINE-3"/>
    <property type="match status" value="1"/>
</dbReference>
<dbReference type="SUPFAM" id="SSF56042">
    <property type="entry name" value="PurM C-terminal domain-like"/>
    <property type="match status" value="1"/>
</dbReference>
<accession>A0A0R2AJZ9</accession>
<dbReference type="EMBL" id="AYYP01000063">
    <property type="protein sequence ID" value="KRM63292.1"/>
    <property type="molecule type" value="Genomic_DNA"/>
</dbReference>
<evidence type="ECO:0000256" key="6">
    <source>
        <dbReference type="ARBA" id="ARBA00022490"/>
    </source>
</evidence>
<dbReference type="PATRIC" id="fig|1423718.3.peg.590"/>
<dbReference type="NCBIfam" id="TIGR00878">
    <property type="entry name" value="purM"/>
    <property type="match status" value="1"/>
</dbReference>
<evidence type="ECO:0000256" key="15">
    <source>
        <dbReference type="HAMAP-Rule" id="MF_00741"/>
    </source>
</evidence>
<keyword evidence="7 15" id="KW-0436">Ligase</keyword>
<dbReference type="GO" id="GO:0006189">
    <property type="term" value="P:'de novo' IMP biosynthetic process"/>
    <property type="evidence" value="ECO:0007669"/>
    <property type="project" value="UniProtKB-UniRule"/>
</dbReference>
<evidence type="ECO:0000256" key="1">
    <source>
        <dbReference type="ARBA" id="ARBA00004496"/>
    </source>
</evidence>
<organism evidence="18 19">
    <name type="scientific">Ligilactobacillus agilis DSM 20509</name>
    <dbReference type="NCBI Taxonomy" id="1423718"/>
    <lineage>
        <taxon>Bacteria</taxon>
        <taxon>Bacillati</taxon>
        <taxon>Bacillota</taxon>
        <taxon>Bacilli</taxon>
        <taxon>Lactobacillales</taxon>
        <taxon>Lactobacillaceae</taxon>
        <taxon>Ligilactobacillus</taxon>
    </lineage>
</organism>
<evidence type="ECO:0000313" key="18">
    <source>
        <dbReference type="EMBL" id="KRM63292.1"/>
    </source>
</evidence>
<dbReference type="Gene3D" id="3.30.1330.10">
    <property type="entry name" value="PurM-like, N-terminal domain"/>
    <property type="match status" value="1"/>
</dbReference>
<dbReference type="AlphaFoldDB" id="A0A0R2AJZ9"/>
<dbReference type="InterPro" id="IPR036676">
    <property type="entry name" value="PurM-like_C_sf"/>
</dbReference>
<sequence>MSRYQEAGVDVNAGYELVRKIKADVKSTARLGVMGTVGSFGGMFDLSSLNVKEPVLVSGTDGVGTKLMIAQMLAKHDTIGIDCVAMCVNDILAQGAEPLYFLDYIATGHNDPEKMAAIVAGVAEGCRQANCALIGGETAEMPDMYAEDEYDLAGYSTGVAEKSQLLTAALPQAGDILVGLPSSGLHSNGYSLVRQIIFKDAGLALTAKPAELSGKTLGEVLLEPTRIYVKAILPLVKAGLVKGISHVTGGGLIENLPRMYGDDLKAKVDATSWPKLPIFTYLQKLGQLSEQDCYETFNMGIGLVLAVSQADYPKVSQALSQAGEAHYQIGQLVERQADEDKISIEKSR</sequence>
<dbReference type="Pfam" id="PF00586">
    <property type="entry name" value="AIRS"/>
    <property type="match status" value="1"/>
</dbReference>
<evidence type="ECO:0000256" key="4">
    <source>
        <dbReference type="ARBA" id="ARBA00013047"/>
    </source>
</evidence>
<evidence type="ECO:0000256" key="12">
    <source>
        <dbReference type="ARBA" id="ARBA00032931"/>
    </source>
</evidence>
<evidence type="ECO:0000259" key="16">
    <source>
        <dbReference type="Pfam" id="PF00586"/>
    </source>
</evidence>
<dbReference type="InterPro" id="IPR016188">
    <property type="entry name" value="PurM-like_N"/>
</dbReference>
<feature type="domain" description="PurM-like C-terminal" evidence="17">
    <location>
        <begin position="172"/>
        <end position="337"/>
    </location>
</feature>
<protein>
    <recommendedName>
        <fullName evidence="5 15">Phosphoribosylformylglycinamidine cyclo-ligase</fullName>
        <ecNumber evidence="4 15">6.3.3.1</ecNumber>
    </recommendedName>
    <alternativeName>
        <fullName evidence="12 15">AIR synthase</fullName>
    </alternativeName>
    <alternativeName>
        <fullName evidence="13 15">AIRS</fullName>
    </alternativeName>
    <alternativeName>
        <fullName evidence="11 15">Phosphoribosyl-aminoimidazole synthetase</fullName>
    </alternativeName>
</protein>
<evidence type="ECO:0000256" key="10">
    <source>
        <dbReference type="ARBA" id="ARBA00022840"/>
    </source>
</evidence>
<dbReference type="GO" id="GO:0004637">
    <property type="term" value="F:phosphoribosylamine-glycine ligase activity"/>
    <property type="evidence" value="ECO:0007669"/>
    <property type="project" value="TreeGrafter"/>
</dbReference>
<dbReference type="Pfam" id="PF02769">
    <property type="entry name" value="AIRS_C"/>
    <property type="match status" value="1"/>
</dbReference>
<dbReference type="GO" id="GO:0004641">
    <property type="term" value="F:phosphoribosylformylglycinamidine cyclo-ligase activity"/>
    <property type="evidence" value="ECO:0007669"/>
    <property type="project" value="UniProtKB-UniRule"/>
</dbReference>
<evidence type="ECO:0000313" key="19">
    <source>
        <dbReference type="Proteomes" id="UP000051008"/>
    </source>
</evidence>
<evidence type="ECO:0000256" key="2">
    <source>
        <dbReference type="ARBA" id="ARBA00004686"/>
    </source>
</evidence>
<dbReference type="Gene3D" id="3.90.650.10">
    <property type="entry name" value="PurM-like C-terminal domain"/>
    <property type="match status" value="1"/>
</dbReference>
<comment type="pathway">
    <text evidence="2 15">Purine metabolism; IMP biosynthesis via de novo pathway; 5-amino-1-(5-phospho-D-ribosyl)imidazole from N(2)-formyl-N(1)-(5-phospho-D-ribosyl)glycinamide: step 2/2.</text>
</comment>
<gene>
    <name evidence="15" type="primary">purM</name>
    <name evidence="18" type="ORF">FC14_GL000571</name>
</gene>
<comment type="subcellular location">
    <subcellularLocation>
        <location evidence="1 15">Cytoplasm</location>
    </subcellularLocation>
</comment>
<dbReference type="GO" id="GO:0046084">
    <property type="term" value="P:adenine biosynthetic process"/>
    <property type="evidence" value="ECO:0007669"/>
    <property type="project" value="TreeGrafter"/>
</dbReference>
<keyword evidence="19" id="KW-1185">Reference proteome</keyword>